<dbReference type="AlphaFoldDB" id="V4UJ31"/>
<gene>
    <name evidence="2" type="ORF">CICLE_v10010040mg</name>
</gene>
<keyword evidence="3" id="KW-1185">Reference proteome</keyword>
<keyword evidence="1" id="KW-1133">Transmembrane helix</keyword>
<reference evidence="2 3" key="1">
    <citation type="submission" date="2013-10" db="EMBL/GenBank/DDBJ databases">
        <authorList>
            <consortium name="International Citrus Genome Consortium"/>
            <person name="Jenkins J."/>
            <person name="Schmutz J."/>
            <person name="Prochnik S."/>
            <person name="Rokhsar D."/>
            <person name="Gmitter F."/>
            <person name="Ollitrault P."/>
            <person name="Machado M."/>
            <person name="Talon M."/>
            <person name="Wincker P."/>
            <person name="Jaillon O."/>
            <person name="Morgante M."/>
        </authorList>
    </citation>
    <scope>NUCLEOTIDE SEQUENCE</scope>
    <source>
        <strain evidence="3">cv. Clemenules</strain>
    </source>
</reference>
<dbReference type="Proteomes" id="UP000030687">
    <property type="component" value="Unassembled WGS sequence"/>
</dbReference>
<evidence type="ECO:0000313" key="2">
    <source>
        <dbReference type="EMBL" id="ESR64235.1"/>
    </source>
</evidence>
<keyword evidence="1" id="KW-0812">Transmembrane</keyword>
<feature type="transmembrane region" description="Helical" evidence="1">
    <location>
        <begin position="16"/>
        <end position="37"/>
    </location>
</feature>
<proteinExistence type="predicted"/>
<evidence type="ECO:0000256" key="1">
    <source>
        <dbReference type="SAM" id="Phobius"/>
    </source>
</evidence>
<dbReference type="KEGG" id="cic:CICLE_v10010040mg"/>
<protein>
    <submittedName>
        <fullName evidence="2">Uncharacterized protein</fullName>
    </submittedName>
</protein>
<dbReference type="EMBL" id="KI535697">
    <property type="protein sequence ID" value="ESR64235.1"/>
    <property type="molecule type" value="Genomic_DNA"/>
</dbReference>
<keyword evidence="1" id="KW-0472">Membrane</keyword>
<sequence length="90" mass="10073">MPITENQLSVGSEIRLPIGSILTGNISLSLFINYLNLKSLTIETEKRKLEVIYKKAEEIIQSMSTLTVAIWFSIDSNRAAPGTKMLFLDL</sequence>
<dbReference type="InParanoid" id="V4UJ31"/>
<evidence type="ECO:0000313" key="3">
    <source>
        <dbReference type="Proteomes" id="UP000030687"/>
    </source>
</evidence>
<accession>V4UJ31</accession>
<organism evidence="2 3">
    <name type="scientific">Citrus clementina</name>
    <name type="common">Clementine</name>
    <name type="synonym">Citrus deliciosa x Citrus sinensis</name>
    <dbReference type="NCBI Taxonomy" id="85681"/>
    <lineage>
        <taxon>Eukaryota</taxon>
        <taxon>Viridiplantae</taxon>
        <taxon>Streptophyta</taxon>
        <taxon>Embryophyta</taxon>
        <taxon>Tracheophyta</taxon>
        <taxon>Spermatophyta</taxon>
        <taxon>Magnoliopsida</taxon>
        <taxon>eudicotyledons</taxon>
        <taxon>Gunneridae</taxon>
        <taxon>Pentapetalae</taxon>
        <taxon>rosids</taxon>
        <taxon>malvids</taxon>
        <taxon>Sapindales</taxon>
        <taxon>Rutaceae</taxon>
        <taxon>Aurantioideae</taxon>
        <taxon>Citrus</taxon>
    </lineage>
</organism>
<name>V4UJ31_CITCL</name>
<dbReference type="Gramene" id="ESR64235">
    <property type="protein sequence ID" value="ESR64235"/>
    <property type="gene ID" value="CICLE_v10010040mg"/>
</dbReference>